<evidence type="ECO:0000313" key="1">
    <source>
        <dbReference type="EMBL" id="REC48801.1"/>
    </source>
</evidence>
<comment type="caution">
    <text evidence="1">The sequence shown here is derived from an EMBL/GenBank/DDBJ whole genome shotgun (WGS) entry which is preliminary data.</text>
</comment>
<sequence>MMHHDDFKEIHLTVGHRKMFREFLIVSYHKIMNNPVKLLHKKISKLRRIYWVGKKIFFI</sequence>
<accession>A0A3D9B573</accession>
<protein>
    <submittedName>
        <fullName evidence="1">Uncharacterized protein</fullName>
    </submittedName>
</protein>
<dbReference type="Proteomes" id="UP000256924">
    <property type="component" value="Unassembled WGS sequence"/>
</dbReference>
<evidence type="ECO:0000313" key="2">
    <source>
        <dbReference type="Proteomes" id="UP000256924"/>
    </source>
</evidence>
<organism evidence="1 2">
    <name type="scientific">Candidatus Chryseobacterium massiliense</name>
    <dbReference type="NCBI Taxonomy" id="204089"/>
    <lineage>
        <taxon>Bacteria</taxon>
        <taxon>Pseudomonadati</taxon>
        <taxon>Bacteroidota</taxon>
        <taxon>Flavobacteriia</taxon>
        <taxon>Flavobacteriales</taxon>
        <taxon>Weeksellaceae</taxon>
        <taxon>Chryseobacterium group</taxon>
        <taxon>Chryseobacterium</taxon>
    </lineage>
</organism>
<name>A0A3D9B573_9FLAO</name>
<keyword evidence="2" id="KW-1185">Reference proteome</keyword>
<reference evidence="1 2" key="1">
    <citation type="journal article" date="2004" name="Emerg. Infect. Dis.">
        <title>Amoebae-resisting bacteria isolated from human nasal swabs by amoebal coculture.</title>
        <authorList>
            <person name="Greub G."/>
            <person name="La Scola B."/>
            <person name="Raoult D."/>
        </authorList>
    </citation>
    <scope>NUCLEOTIDE SEQUENCE [LARGE SCALE GENOMIC DNA]</scope>
    <source>
        <strain evidence="1 2">CCUG 51329</strain>
    </source>
</reference>
<dbReference type="AlphaFoldDB" id="A0A3D9B573"/>
<dbReference type="EMBL" id="QNVU01000020">
    <property type="protein sequence ID" value="REC48801.1"/>
    <property type="molecule type" value="Genomic_DNA"/>
</dbReference>
<gene>
    <name evidence="1" type="ORF">DRF68_11365</name>
</gene>
<proteinExistence type="predicted"/>